<dbReference type="EMBL" id="WIGN01000861">
    <property type="protein sequence ID" value="KAF6782912.1"/>
    <property type="molecule type" value="Genomic_DNA"/>
</dbReference>
<feature type="region of interest" description="Disordered" evidence="1">
    <location>
        <begin position="1"/>
        <end position="42"/>
    </location>
</feature>
<evidence type="ECO:0000256" key="1">
    <source>
        <dbReference type="SAM" id="MobiDB-lite"/>
    </source>
</evidence>
<dbReference type="AlphaFoldDB" id="A0A8H6ILU8"/>
<organism evidence="2 3">
    <name type="scientific">Colletotrichum sojae</name>
    <dbReference type="NCBI Taxonomy" id="2175907"/>
    <lineage>
        <taxon>Eukaryota</taxon>
        <taxon>Fungi</taxon>
        <taxon>Dikarya</taxon>
        <taxon>Ascomycota</taxon>
        <taxon>Pezizomycotina</taxon>
        <taxon>Sordariomycetes</taxon>
        <taxon>Hypocreomycetidae</taxon>
        <taxon>Glomerellales</taxon>
        <taxon>Glomerellaceae</taxon>
        <taxon>Colletotrichum</taxon>
        <taxon>Colletotrichum orchidearum species complex</taxon>
    </lineage>
</organism>
<evidence type="ECO:0000313" key="3">
    <source>
        <dbReference type="Proteomes" id="UP000652219"/>
    </source>
</evidence>
<protein>
    <submittedName>
        <fullName evidence="2">Uncharacterized protein</fullName>
    </submittedName>
</protein>
<feature type="compositionally biased region" description="Polar residues" evidence="1">
    <location>
        <begin position="28"/>
        <end position="38"/>
    </location>
</feature>
<dbReference type="Proteomes" id="UP000652219">
    <property type="component" value="Unassembled WGS sequence"/>
</dbReference>
<name>A0A8H6ILU8_9PEZI</name>
<reference evidence="2 3" key="1">
    <citation type="journal article" date="2020" name="Phytopathology">
        <title>Genome Sequence Resources of Colletotrichum truncatum, C. plurivorum, C. musicola, and C. sojae: Four Species Pathogenic to Soybean (Glycine max).</title>
        <authorList>
            <person name="Rogerio F."/>
            <person name="Boufleur T.R."/>
            <person name="Ciampi-Guillardi M."/>
            <person name="Sukno S.A."/>
            <person name="Thon M.R."/>
            <person name="Massola Junior N.S."/>
            <person name="Baroncelli R."/>
        </authorList>
    </citation>
    <scope>NUCLEOTIDE SEQUENCE [LARGE SCALE GENOMIC DNA]</scope>
    <source>
        <strain evidence="2 3">LFN0009</strain>
    </source>
</reference>
<keyword evidence="3" id="KW-1185">Reference proteome</keyword>
<sequence>MAAQSASQRLETTPSPPGGSEDVPSGDVSPSSTSGHTTSDWDEVARRTRIECPVRWQPLINPALWGNWTIPAEGLNEDHANAAVMFLMGTYEAEDLFGRYLWARFREDFADWGETEFQYIRRGIFIAFRNFLITNGVYLNREITPMRRLFAMAVDQGKFHIWTKEELEEAIDEFPKLNDRLNDVWSRRDSITTNIHRNSPSPRPLNDARQLEAQERARLTEKTPQPMPRRQETVSPPDPISPQPQDDPGDIKKKIETLQRTYEKDPSMKYGGEKYEILDNKALAFKFECDINGLNDKGYAMAFNRMLKGEARDFYLQNVNGSGAEFDIKTAMTMVRDRFETKQRRQEYITELRRLDLARMMRHNPDKTPEEVFNLLAKKFELLVIATATLSATDGPFQRLTAMNDAQKKEHLINACSDVADTQLIAINEAETYEGVKSQLRDILSRSRTKHAPQHVAAKVQNYTDQNLEDLEGADAEEDLSLYVRDGQPDEGPPYEDSHDSDAASSYHVSVLGHSLTVNGNTIANALMEN</sequence>
<evidence type="ECO:0000313" key="2">
    <source>
        <dbReference type="EMBL" id="KAF6782912.1"/>
    </source>
</evidence>
<feature type="compositionally biased region" description="Polar residues" evidence="1">
    <location>
        <begin position="1"/>
        <end position="13"/>
    </location>
</feature>
<comment type="caution">
    <text evidence="2">The sequence shown here is derived from an EMBL/GenBank/DDBJ whole genome shotgun (WGS) entry which is preliminary data.</text>
</comment>
<accession>A0A8H6ILU8</accession>
<feature type="region of interest" description="Disordered" evidence="1">
    <location>
        <begin position="486"/>
        <end position="505"/>
    </location>
</feature>
<feature type="non-terminal residue" evidence="2">
    <location>
        <position position="1"/>
    </location>
</feature>
<feature type="region of interest" description="Disordered" evidence="1">
    <location>
        <begin position="218"/>
        <end position="251"/>
    </location>
</feature>
<gene>
    <name evidence="2" type="ORF">CSOJ01_15958</name>
</gene>
<proteinExistence type="predicted"/>